<name>A0AAW1ID68_POPJA</name>
<keyword evidence="2" id="KW-1185">Reference proteome</keyword>
<sequence length="109" mass="12134">MKKQEGPKRTARGCTETWQELNKLLEVPQNDAAMLRWPNTLSGKTVSCFDTIQSQPGAAMLRWPNTLSGKTVSCFDTIQSQPGSTEDAAIAFWPLLVLITLVLRKLGNW</sequence>
<reference evidence="1 2" key="1">
    <citation type="journal article" date="2024" name="BMC Genomics">
        <title>De novo assembly and annotation of Popillia japonica's genome with initial clues to its potential as an invasive pest.</title>
        <authorList>
            <person name="Cucini C."/>
            <person name="Boschi S."/>
            <person name="Funari R."/>
            <person name="Cardaioli E."/>
            <person name="Iannotti N."/>
            <person name="Marturano G."/>
            <person name="Paoli F."/>
            <person name="Bruttini M."/>
            <person name="Carapelli A."/>
            <person name="Frati F."/>
            <person name="Nardi F."/>
        </authorList>
    </citation>
    <scope>NUCLEOTIDE SEQUENCE [LARGE SCALE GENOMIC DNA]</scope>
    <source>
        <strain evidence="1">DMR45628</strain>
    </source>
</reference>
<evidence type="ECO:0000313" key="2">
    <source>
        <dbReference type="Proteomes" id="UP001458880"/>
    </source>
</evidence>
<comment type="caution">
    <text evidence="1">The sequence shown here is derived from an EMBL/GenBank/DDBJ whole genome shotgun (WGS) entry which is preliminary data.</text>
</comment>
<accession>A0AAW1ID68</accession>
<organism evidence="1 2">
    <name type="scientific">Popillia japonica</name>
    <name type="common">Japanese beetle</name>
    <dbReference type="NCBI Taxonomy" id="7064"/>
    <lineage>
        <taxon>Eukaryota</taxon>
        <taxon>Metazoa</taxon>
        <taxon>Ecdysozoa</taxon>
        <taxon>Arthropoda</taxon>
        <taxon>Hexapoda</taxon>
        <taxon>Insecta</taxon>
        <taxon>Pterygota</taxon>
        <taxon>Neoptera</taxon>
        <taxon>Endopterygota</taxon>
        <taxon>Coleoptera</taxon>
        <taxon>Polyphaga</taxon>
        <taxon>Scarabaeiformia</taxon>
        <taxon>Scarabaeidae</taxon>
        <taxon>Rutelinae</taxon>
        <taxon>Popillia</taxon>
    </lineage>
</organism>
<evidence type="ECO:0000313" key="1">
    <source>
        <dbReference type="EMBL" id="KAK9687153.1"/>
    </source>
</evidence>
<protein>
    <submittedName>
        <fullName evidence="1">Uncharacterized protein</fullName>
    </submittedName>
</protein>
<dbReference type="AlphaFoldDB" id="A0AAW1ID68"/>
<dbReference type="EMBL" id="JASPKY010000658">
    <property type="protein sequence ID" value="KAK9687153.1"/>
    <property type="molecule type" value="Genomic_DNA"/>
</dbReference>
<dbReference type="Proteomes" id="UP001458880">
    <property type="component" value="Unassembled WGS sequence"/>
</dbReference>
<proteinExistence type="predicted"/>
<gene>
    <name evidence="1" type="ORF">QE152_g36657</name>
</gene>